<dbReference type="AlphaFoldDB" id="A0AAN7BDJ9"/>
<comment type="caution">
    <text evidence="2">The sequence shown here is derived from an EMBL/GenBank/DDBJ whole genome shotgun (WGS) entry which is preliminary data.</text>
</comment>
<proteinExistence type="predicted"/>
<dbReference type="Proteomes" id="UP001301769">
    <property type="component" value="Unassembled WGS sequence"/>
</dbReference>
<keyword evidence="3" id="KW-1185">Reference proteome</keyword>
<sequence length="234" mass="26272">MDGDDVLHGLSDCQIVRCGPRAGCRSVEIRDDILSLSVGNPTILVLHSLTDLNLFKREISREISRTSPHLSSSAFLRTTPTWDPHEPPSRGNPDGFRPYVHHTTPTTPILNEMSICDACTVPTYLPAPKVVRENTDRQTIYSATSSSCQQTRLITTPTGWVLHGSRIPVPRTLVAGCNRGASPIRNRHSVKIRQAFLDLIELIIHSTHCARYVWERHNHNSPLKNWIPKYNTCL</sequence>
<evidence type="ECO:0000313" key="2">
    <source>
        <dbReference type="EMBL" id="KAK4220028.1"/>
    </source>
</evidence>
<reference evidence="2" key="2">
    <citation type="submission" date="2023-05" db="EMBL/GenBank/DDBJ databases">
        <authorList>
            <consortium name="Lawrence Berkeley National Laboratory"/>
            <person name="Steindorff A."/>
            <person name="Hensen N."/>
            <person name="Bonometti L."/>
            <person name="Westerberg I."/>
            <person name="Brannstrom I.O."/>
            <person name="Guillou S."/>
            <person name="Cros-Aarteil S."/>
            <person name="Calhoun S."/>
            <person name="Haridas S."/>
            <person name="Kuo A."/>
            <person name="Mondo S."/>
            <person name="Pangilinan J."/>
            <person name="Riley R."/>
            <person name="Labutti K."/>
            <person name="Andreopoulos B."/>
            <person name="Lipzen A."/>
            <person name="Chen C."/>
            <person name="Yanf M."/>
            <person name="Daum C."/>
            <person name="Ng V."/>
            <person name="Clum A."/>
            <person name="Ohm R."/>
            <person name="Martin F."/>
            <person name="Silar P."/>
            <person name="Natvig D."/>
            <person name="Lalanne C."/>
            <person name="Gautier V."/>
            <person name="Ament-Velasquez S.L."/>
            <person name="Kruys A."/>
            <person name="Hutchinson M.I."/>
            <person name="Powell A.J."/>
            <person name="Barry K."/>
            <person name="Miller A.N."/>
            <person name="Grigoriev I.V."/>
            <person name="Debuchy R."/>
            <person name="Gladieux P."/>
            <person name="Thoren M.H."/>
            <person name="Johannesson H."/>
        </authorList>
    </citation>
    <scope>NUCLEOTIDE SEQUENCE</scope>
    <source>
        <strain evidence="2">PSN293</strain>
    </source>
</reference>
<evidence type="ECO:0000313" key="3">
    <source>
        <dbReference type="Proteomes" id="UP001301769"/>
    </source>
</evidence>
<protein>
    <submittedName>
        <fullName evidence="2">Uncharacterized protein</fullName>
    </submittedName>
</protein>
<reference evidence="2" key="1">
    <citation type="journal article" date="2023" name="Mol. Phylogenet. Evol.">
        <title>Genome-scale phylogeny and comparative genomics of the fungal order Sordariales.</title>
        <authorList>
            <person name="Hensen N."/>
            <person name="Bonometti L."/>
            <person name="Westerberg I."/>
            <person name="Brannstrom I.O."/>
            <person name="Guillou S."/>
            <person name="Cros-Aarteil S."/>
            <person name="Calhoun S."/>
            <person name="Haridas S."/>
            <person name="Kuo A."/>
            <person name="Mondo S."/>
            <person name="Pangilinan J."/>
            <person name="Riley R."/>
            <person name="LaButti K."/>
            <person name="Andreopoulos B."/>
            <person name="Lipzen A."/>
            <person name="Chen C."/>
            <person name="Yan M."/>
            <person name="Daum C."/>
            <person name="Ng V."/>
            <person name="Clum A."/>
            <person name="Steindorff A."/>
            <person name="Ohm R.A."/>
            <person name="Martin F."/>
            <person name="Silar P."/>
            <person name="Natvig D.O."/>
            <person name="Lalanne C."/>
            <person name="Gautier V."/>
            <person name="Ament-Velasquez S.L."/>
            <person name="Kruys A."/>
            <person name="Hutchinson M.I."/>
            <person name="Powell A.J."/>
            <person name="Barry K."/>
            <person name="Miller A.N."/>
            <person name="Grigoriev I.V."/>
            <person name="Debuchy R."/>
            <person name="Gladieux P."/>
            <person name="Hiltunen Thoren M."/>
            <person name="Johannesson H."/>
        </authorList>
    </citation>
    <scope>NUCLEOTIDE SEQUENCE</scope>
    <source>
        <strain evidence="2">PSN293</strain>
    </source>
</reference>
<organism evidence="2 3">
    <name type="scientific">Rhypophila decipiens</name>
    <dbReference type="NCBI Taxonomy" id="261697"/>
    <lineage>
        <taxon>Eukaryota</taxon>
        <taxon>Fungi</taxon>
        <taxon>Dikarya</taxon>
        <taxon>Ascomycota</taxon>
        <taxon>Pezizomycotina</taxon>
        <taxon>Sordariomycetes</taxon>
        <taxon>Sordariomycetidae</taxon>
        <taxon>Sordariales</taxon>
        <taxon>Naviculisporaceae</taxon>
        <taxon>Rhypophila</taxon>
    </lineage>
</organism>
<name>A0AAN7BDJ9_9PEZI</name>
<accession>A0AAN7BDJ9</accession>
<gene>
    <name evidence="2" type="ORF">QBC37DRAFT_76626</name>
</gene>
<dbReference type="EMBL" id="MU858046">
    <property type="protein sequence ID" value="KAK4220028.1"/>
    <property type="molecule type" value="Genomic_DNA"/>
</dbReference>
<feature type="compositionally biased region" description="Polar residues" evidence="1">
    <location>
        <begin position="70"/>
        <end position="81"/>
    </location>
</feature>
<evidence type="ECO:0000256" key="1">
    <source>
        <dbReference type="SAM" id="MobiDB-lite"/>
    </source>
</evidence>
<feature type="region of interest" description="Disordered" evidence="1">
    <location>
        <begin position="70"/>
        <end position="100"/>
    </location>
</feature>